<dbReference type="EMBL" id="JBHSMJ010000012">
    <property type="protein sequence ID" value="MFC5448915.1"/>
    <property type="molecule type" value="Genomic_DNA"/>
</dbReference>
<dbReference type="InterPro" id="IPR012334">
    <property type="entry name" value="Pectin_lyas_fold"/>
</dbReference>
<evidence type="ECO:0000313" key="2">
    <source>
        <dbReference type="Proteomes" id="UP001596044"/>
    </source>
</evidence>
<sequence>MADGALLALLNPSYSYAQLPDSWSGEVPAHWKVMAESVHPPERGIPEFRDIEFSHVTVTVTGDLDYPQNRSRAFEVKAYPEKPMRDIRWSRVRMTVHEAGYIAHAQEWQTDDVVIRTLEPSLLRMENPANVELPVFESLEGSDGREGAE</sequence>
<proteinExistence type="predicted"/>
<reference evidence="2" key="1">
    <citation type="journal article" date="2019" name="Int. J. Syst. Evol. Microbiol.">
        <title>The Global Catalogue of Microorganisms (GCM) 10K type strain sequencing project: providing services to taxonomists for standard genome sequencing and annotation.</title>
        <authorList>
            <consortium name="The Broad Institute Genomics Platform"/>
            <consortium name="The Broad Institute Genome Sequencing Center for Infectious Disease"/>
            <person name="Wu L."/>
            <person name="Ma J."/>
        </authorList>
    </citation>
    <scope>NUCLEOTIDE SEQUENCE [LARGE SCALE GENOMIC DNA]</scope>
    <source>
        <strain evidence="2">KACC 11904</strain>
    </source>
</reference>
<comment type="caution">
    <text evidence="1">The sequence shown here is derived from an EMBL/GenBank/DDBJ whole genome shotgun (WGS) entry which is preliminary data.</text>
</comment>
<keyword evidence="2" id="KW-1185">Reference proteome</keyword>
<dbReference type="Proteomes" id="UP001596044">
    <property type="component" value="Unassembled WGS sequence"/>
</dbReference>
<dbReference type="RefSeq" id="WP_270878753.1">
    <property type="nucleotide sequence ID" value="NZ_JAQFVF010000021.1"/>
</dbReference>
<evidence type="ECO:0000313" key="1">
    <source>
        <dbReference type="EMBL" id="MFC5448915.1"/>
    </source>
</evidence>
<protein>
    <submittedName>
        <fullName evidence="1">Uncharacterized protein</fullName>
    </submittedName>
</protein>
<dbReference type="Gene3D" id="2.160.20.10">
    <property type="entry name" value="Single-stranded right-handed beta-helix, Pectin lyase-like"/>
    <property type="match status" value="1"/>
</dbReference>
<name>A0ABW0K650_9BACL</name>
<accession>A0ABW0K650</accession>
<organism evidence="1 2">
    <name type="scientific">Paenibacillus aestuarii</name>
    <dbReference type="NCBI Taxonomy" id="516965"/>
    <lineage>
        <taxon>Bacteria</taxon>
        <taxon>Bacillati</taxon>
        <taxon>Bacillota</taxon>
        <taxon>Bacilli</taxon>
        <taxon>Bacillales</taxon>
        <taxon>Paenibacillaceae</taxon>
        <taxon>Paenibacillus</taxon>
    </lineage>
</organism>
<gene>
    <name evidence="1" type="ORF">ACFPOG_11610</name>
</gene>